<dbReference type="PANTHER" id="PTHR14091:SF0">
    <property type="entry name" value="PERIODIC TRYPTOPHAN PROTEIN 1 HOMOLOG"/>
    <property type="match status" value="1"/>
</dbReference>
<dbReference type="PANTHER" id="PTHR14091">
    <property type="entry name" value="PERIODIC TRYPTOPHAN PROTEIN 1"/>
    <property type="match status" value="1"/>
</dbReference>
<feature type="repeat" description="WD" evidence="4">
    <location>
        <begin position="345"/>
        <end position="379"/>
    </location>
</feature>
<accession>E0W2V3</accession>
<dbReference type="EnsemblMetazoa" id="PHUM597460-RA">
    <property type="protein sequence ID" value="PHUM597460-PA"/>
    <property type="gene ID" value="PHUM597460"/>
</dbReference>
<dbReference type="GO" id="GO:0061733">
    <property type="term" value="F:protein-lysine-acetyltransferase activity"/>
    <property type="evidence" value="ECO:0007669"/>
    <property type="project" value="UniProtKB-EC"/>
</dbReference>
<dbReference type="Pfam" id="PF00400">
    <property type="entry name" value="WD40"/>
    <property type="match status" value="3"/>
</dbReference>
<dbReference type="Gene3D" id="2.130.10.10">
    <property type="entry name" value="YVTN repeat-like/Quinoprotein amine dehydrogenase"/>
    <property type="match status" value="2"/>
</dbReference>
<dbReference type="EMBL" id="DS235879">
    <property type="protein sequence ID" value="EEB19959.1"/>
    <property type="molecule type" value="Genomic_DNA"/>
</dbReference>
<dbReference type="GO" id="GO:0005634">
    <property type="term" value="C:nucleus"/>
    <property type="evidence" value="ECO:0007669"/>
    <property type="project" value="TreeGrafter"/>
</dbReference>
<proteinExistence type="predicted"/>
<dbReference type="Proteomes" id="UP000009046">
    <property type="component" value="Unassembled WGS sequence"/>
</dbReference>
<evidence type="ECO:0000256" key="5">
    <source>
        <dbReference type="SAM" id="MobiDB-lite"/>
    </source>
</evidence>
<name>E0W2V3_PEDHC</name>
<evidence type="ECO:0000313" key="8">
    <source>
        <dbReference type="Proteomes" id="UP000009046"/>
    </source>
</evidence>
<evidence type="ECO:0000313" key="7">
    <source>
        <dbReference type="EnsemblMetazoa" id="PHUM597460-PA"/>
    </source>
</evidence>
<dbReference type="HOGENOM" id="CLU_023867_1_1_1"/>
<dbReference type="EC" id="2.3.1.48" evidence="6"/>
<evidence type="ECO:0000256" key="4">
    <source>
        <dbReference type="PROSITE-ProRule" id="PRU00221"/>
    </source>
</evidence>
<dbReference type="RefSeq" id="XP_002432697.1">
    <property type="nucleotide sequence ID" value="XM_002432652.1"/>
</dbReference>
<dbReference type="SMART" id="SM00320">
    <property type="entry name" value="WD40"/>
    <property type="match status" value="5"/>
</dbReference>
<keyword evidence="1" id="KW-0597">Phosphoprotein</keyword>
<dbReference type="PROSITE" id="PS00678">
    <property type="entry name" value="WD_REPEATS_1"/>
    <property type="match status" value="1"/>
</dbReference>
<evidence type="ECO:0000256" key="1">
    <source>
        <dbReference type="ARBA" id="ARBA00022553"/>
    </source>
</evidence>
<organism>
    <name type="scientific">Pediculus humanus subsp. corporis</name>
    <name type="common">Body louse</name>
    <dbReference type="NCBI Taxonomy" id="121224"/>
    <lineage>
        <taxon>Eukaryota</taxon>
        <taxon>Metazoa</taxon>
        <taxon>Ecdysozoa</taxon>
        <taxon>Arthropoda</taxon>
        <taxon>Hexapoda</taxon>
        <taxon>Insecta</taxon>
        <taxon>Pterygota</taxon>
        <taxon>Neoptera</taxon>
        <taxon>Paraneoptera</taxon>
        <taxon>Psocodea</taxon>
        <taxon>Troctomorpha</taxon>
        <taxon>Phthiraptera</taxon>
        <taxon>Anoplura</taxon>
        <taxon>Pediculidae</taxon>
        <taxon>Pediculus</taxon>
    </lineage>
</organism>
<dbReference type="InterPro" id="IPR036322">
    <property type="entry name" value="WD40_repeat_dom_sf"/>
</dbReference>
<dbReference type="PROSITE" id="PS50294">
    <property type="entry name" value="WD_REPEATS_REGION"/>
    <property type="match status" value="2"/>
</dbReference>
<dbReference type="SUPFAM" id="SSF50978">
    <property type="entry name" value="WD40 repeat-like"/>
    <property type="match status" value="1"/>
</dbReference>
<dbReference type="EMBL" id="AAZO01007286">
    <property type="status" value="NOT_ANNOTATED_CDS"/>
    <property type="molecule type" value="Genomic_DNA"/>
</dbReference>
<dbReference type="InterPro" id="IPR019775">
    <property type="entry name" value="WD40_repeat_CS"/>
</dbReference>
<feature type="compositionally biased region" description="Acidic residues" evidence="5">
    <location>
        <begin position="48"/>
        <end position="60"/>
    </location>
</feature>
<keyword evidence="3" id="KW-0677">Repeat</keyword>
<dbReference type="PROSITE" id="PS50082">
    <property type="entry name" value="WD_REPEATS_2"/>
    <property type="match status" value="2"/>
</dbReference>
<keyword evidence="6" id="KW-0012">Acyltransferase</keyword>
<dbReference type="VEuPathDB" id="VectorBase:PHUM597460"/>
<feature type="region of interest" description="Disordered" evidence="5">
    <location>
        <begin position="40"/>
        <end position="73"/>
    </location>
</feature>
<dbReference type="InParanoid" id="E0W2V3"/>
<protein>
    <submittedName>
        <fullName evidence="6 7">WD-repeat protein, putative</fullName>
        <ecNumber evidence="6">2.3.1.48</ecNumber>
    </submittedName>
</protein>
<keyword evidence="8" id="KW-1185">Reference proteome</keyword>
<dbReference type="PRINTS" id="PR00320">
    <property type="entry name" value="GPROTEINBRPT"/>
</dbReference>
<dbReference type="FunCoup" id="E0W2V3">
    <property type="interactions" value="2080"/>
</dbReference>
<dbReference type="InterPro" id="IPR015943">
    <property type="entry name" value="WD40/YVTN_repeat-like_dom_sf"/>
</dbReference>
<dbReference type="InterPro" id="IPR001680">
    <property type="entry name" value="WD40_rpt"/>
</dbReference>
<reference evidence="6" key="1">
    <citation type="submission" date="2007-04" db="EMBL/GenBank/DDBJ databases">
        <title>Annotation of Pediculus humanus corporis strain USDA.</title>
        <authorList>
            <person name="Kirkness E."/>
            <person name="Hannick L."/>
            <person name="Hass B."/>
            <person name="Bruggner R."/>
            <person name="Lawson D."/>
            <person name="Bidwell S."/>
            <person name="Joardar V."/>
            <person name="Caler E."/>
            <person name="Walenz B."/>
            <person name="Inman J."/>
            <person name="Schobel S."/>
            <person name="Galinsky K."/>
            <person name="Amedeo P."/>
            <person name="Strausberg R."/>
        </authorList>
    </citation>
    <scope>NUCLEOTIDE SEQUENCE</scope>
    <source>
        <strain evidence="6">USDA</strain>
    </source>
</reference>
<keyword evidence="6" id="KW-0808">Transferase</keyword>
<keyword evidence="2 4" id="KW-0853">WD repeat</keyword>
<dbReference type="OMA" id="TPESTIW"/>
<feature type="repeat" description="WD" evidence="4">
    <location>
        <begin position="217"/>
        <end position="259"/>
    </location>
</feature>
<dbReference type="STRING" id="121224.E0W2V3"/>
<dbReference type="eggNOG" id="KOG0270">
    <property type="taxonomic scope" value="Eukaryota"/>
</dbReference>
<gene>
    <name evidence="7" type="primary">8236832</name>
    <name evidence="6" type="ORF">Phum_PHUM597460</name>
</gene>
<dbReference type="KEGG" id="phu:Phum_PHUM597460"/>
<dbReference type="InterPro" id="IPR020472">
    <property type="entry name" value="WD40_PAC1"/>
</dbReference>
<reference evidence="6" key="2">
    <citation type="submission" date="2007-04" db="EMBL/GenBank/DDBJ databases">
        <title>The genome of the human body louse.</title>
        <authorList>
            <consortium name="The Human Body Louse Genome Consortium"/>
            <person name="Kirkness E."/>
            <person name="Walenz B."/>
            <person name="Hass B."/>
            <person name="Bruggner R."/>
            <person name="Strausberg R."/>
        </authorList>
    </citation>
    <scope>NUCLEOTIDE SEQUENCE</scope>
    <source>
        <strain evidence="6">USDA</strain>
    </source>
</reference>
<dbReference type="OrthoDB" id="270624at2759"/>
<dbReference type="AlphaFoldDB" id="E0W2V3"/>
<evidence type="ECO:0000313" key="6">
    <source>
        <dbReference type="EMBL" id="EEB19959.1"/>
    </source>
</evidence>
<reference evidence="7" key="3">
    <citation type="submission" date="2020-05" db="UniProtKB">
        <authorList>
            <consortium name="EnsemblMetazoa"/>
        </authorList>
    </citation>
    <scope>IDENTIFICATION</scope>
    <source>
        <strain evidence="7">USDA</strain>
    </source>
</reference>
<sequence length="433" mass="48813">MEEEFETPKVNFVPCLKIVKQGVSKSNPIQIQLSRAELGEFIKKEQDNNSDDDDDDDEENQNSNPVNKDDEFDMEHYNDEDEVSMKINDIAVIDEDDPYKSAAIDLPDSEEEDDIIQPTDNLILVGHVEGNSPILEVYVYNDKEDSFYVHHDYLLPRVPLALEWLNHDPLNTNEPGNLCAVGYVTPIIEVWDLDIVNCVKPAIRLGKKGNIRTGAPRIGHKKAVLDLSWNVNFSHILASGSIDKSVILWDLDKSEPNTTFTDFEGSVQSLQWHPKEGHTLLAGSGDKTCKIFDCRTSELGQTWNVQGEVEKVLWNTYNDSQFFASDDKGYVYAFDFRKNKKLWEIQAHTQEVTSLALSSSCPGFFCTVSGDESLKIWDVIGKNPKLIEEKKLKIGKIHCLDSAPDLPFIMASGGDNRSNNLIVFNALKKTEGK</sequence>
<dbReference type="CTD" id="8236832"/>
<evidence type="ECO:0000256" key="2">
    <source>
        <dbReference type="ARBA" id="ARBA00022574"/>
    </source>
</evidence>
<dbReference type="GeneID" id="8236832"/>
<evidence type="ECO:0000256" key="3">
    <source>
        <dbReference type="ARBA" id="ARBA00022737"/>
    </source>
</evidence>
<dbReference type="GO" id="GO:0006364">
    <property type="term" value="P:rRNA processing"/>
    <property type="evidence" value="ECO:0007669"/>
    <property type="project" value="InterPro"/>
</dbReference>
<dbReference type="InterPro" id="IPR044285">
    <property type="entry name" value="PWP1"/>
</dbReference>